<protein>
    <recommendedName>
        <fullName evidence="3">Nuclear transport factor 2 family protein</fullName>
    </recommendedName>
</protein>
<reference evidence="2" key="1">
    <citation type="submission" date="2023-03" db="EMBL/GenBank/DDBJ databases">
        <title>Edaphobacter sp.</title>
        <authorList>
            <person name="Huber K.J."/>
            <person name="Papendorf J."/>
            <person name="Pilke C."/>
            <person name="Bunk B."/>
            <person name="Sproeer C."/>
            <person name="Pester M."/>
        </authorList>
    </citation>
    <scope>NUCLEOTIDE SEQUENCE</scope>
    <source>
        <strain evidence="2">DSM 110680</strain>
    </source>
</reference>
<dbReference type="RefSeq" id="WP_348264711.1">
    <property type="nucleotide sequence ID" value="NZ_CP121196.1"/>
</dbReference>
<organism evidence="2">
    <name type="scientific">Telmatobacter sp. DSM 110680</name>
    <dbReference type="NCBI Taxonomy" id="3036704"/>
    <lineage>
        <taxon>Bacteria</taxon>
        <taxon>Pseudomonadati</taxon>
        <taxon>Acidobacteriota</taxon>
        <taxon>Terriglobia</taxon>
        <taxon>Terriglobales</taxon>
        <taxon>Acidobacteriaceae</taxon>
        <taxon>Telmatobacter</taxon>
    </lineage>
</organism>
<dbReference type="AlphaFoldDB" id="A0AAU7DQA6"/>
<feature type="signal peptide" evidence="1">
    <location>
        <begin position="1"/>
        <end position="20"/>
    </location>
</feature>
<evidence type="ECO:0008006" key="3">
    <source>
        <dbReference type="Google" id="ProtNLM"/>
    </source>
</evidence>
<accession>A0AAU7DQA6</accession>
<feature type="chain" id="PRO_5043728061" description="Nuclear transport factor 2 family protein" evidence="1">
    <location>
        <begin position="21"/>
        <end position="180"/>
    </location>
</feature>
<name>A0AAU7DQA6_9BACT</name>
<sequence length="180" mass="19744">MRRLSLFALAAALLAPTLHAQTPDAPPPKVTVCPSASTLDELVEAIDAAVSGPGDQDRTCFRGLFAPDARLIPIRIAPDGTATPRILTVQDWIDAVAKRGTAVFYERQVKVSAETWDHMAHLWSTYETRTTPDGKPPEGKVIDRGINSIQAIFDGKQWHIIEIVWQAQTPANPVPEKYLP</sequence>
<gene>
    <name evidence="2" type="ORF">P8935_09270</name>
</gene>
<evidence type="ECO:0000256" key="1">
    <source>
        <dbReference type="SAM" id="SignalP"/>
    </source>
</evidence>
<proteinExistence type="predicted"/>
<dbReference type="EMBL" id="CP121196">
    <property type="protein sequence ID" value="XBH19494.1"/>
    <property type="molecule type" value="Genomic_DNA"/>
</dbReference>
<dbReference type="Gene3D" id="3.10.450.50">
    <property type="match status" value="1"/>
</dbReference>
<evidence type="ECO:0000313" key="2">
    <source>
        <dbReference type="EMBL" id="XBH19494.1"/>
    </source>
</evidence>
<keyword evidence="1" id="KW-0732">Signal</keyword>